<comment type="caution">
    <text evidence="2">Lacks conserved residue(s) required for the propagation of feature annotation.</text>
</comment>
<proteinExistence type="predicted"/>
<feature type="active site" description="Proton acceptor" evidence="2">
    <location>
        <position position="323"/>
    </location>
</feature>
<keyword evidence="3" id="KW-1133">Transmembrane helix</keyword>
<dbReference type="InterPro" id="IPR019894">
    <property type="entry name" value="Patatin-related_protein"/>
</dbReference>
<feature type="short sequence motif" description="GXSXG" evidence="2">
    <location>
        <begin position="81"/>
        <end position="85"/>
    </location>
</feature>
<protein>
    <submittedName>
        <fullName evidence="5">Patatin-related protein</fullName>
    </submittedName>
</protein>
<keyword evidence="3" id="KW-0812">Transmembrane</keyword>
<dbReference type="GO" id="GO:0016787">
    <property type="term" value="F:hydrolase activity"/>
    <property type="evidence" value="ECO:0007669"/>
    <property type="project" value="UniProtKB-UniRule"/>
</dbReference>
<dbReference type="GO" id="GO:0016042">
    <property type="term" value="P:lipid catabolic process"/>
    <property type="evidence" value="ECO:0007669"/>
    <property type="project" value="UniProtKB-UniRule"/>
</dbReference>
<feature type="transmembrane region" description="Helical" evidence="3">
    <location>
        <begin position="12"/>
        <end position="30"/>
    </location>
</feature>
<dbReference type="Proteomes" id="UP000566324">
    <property type="component" value="Unassembled WGS sequence"/>
</dbReference>
<keyword evidence="2" id="KW-0442">Lipid degradation</keyword>
<keyword evidence="3" id="KW-0472">Membrane</keyword>
<evidence type="ECO:0000313" key="6">
    <source>
        <dbReference type="Proteomes" id="UP000566324"/>
    </source>
</evidence>
<evidence type="ECO:0000313" key="5">
    <source>
        <dbReference type="EMBL" id="MBB4631786.1"/>
    </source>
</evidence>
<keyword evidence="6" id="KW-1185">Reference proteome</keyword>
<feature type="active site" description="Nucleophile" evidence="2">
    <location>
        <position position="83"/>
    </location>
</feature>
<evidence type="ECO:0000256" key="1">
    <source>
        <dbReference type="ARBA" id="ARBA00023098"/>
    </source>
</evidence>
<dbReference type="EMBL" id="JACHNZ010000013">
    <property type="protein sequence ID" value="MBB4631786.1"/>
    <property type="molecule type" value="Genomic_DNA"/>
</dbReference>
<dbReference type="InterPro" id="IPR024282">
    <property type="entry name" value="DUF3376"/>
</dbReference>
<accession>A0A7W7B0I8</accession>
<name>A0A7W7B0I8_9SPHN</name>
<dbReference type="SUPFAM" id="SSF52151">
    <property type="entry name" value="FabD/lysophospholipase-like"/>
    <property type="match status" value="1"/>
</dbReference>
<dbReference type="Pfam" id="PF01734">
    <property type="entry name" value="Patatin"/>
    <property type="match status" value="1"/>
</dbReference>
<dbReference type="InterPro" id="IPR002641">
    <property type="entry name" value="PNPLA_dom"/>
</dbReference>
<reference evidence="5 6" key="1">
    <citation type="submission" date="2020-08" db="EMBL/GenBank/DDBJ databases">
        <title>Genomic Encyclopedia of Type Strains, Phase IV (KMG-IV): sequencing the most valuable type-strain genomes for metagenomic binning, comparative biology and taxonomic classification.</title>
        <authorList>
            <person name="Goeker M."/>
        </authorList>
    </citation>
    <scope>NUCLEOTIDE SEQUENCE [LARGE SCALE GENOMIC DNA]</scope>
    <source>
        <strain evidence="5 6">DSM 17328</strain>
    </source>
</reference>
<sequence>MVALMREKELRLALVCYGGISLAVYMHGITQEIWKMLRASRSWHDADPEPPGGDTEPLYHELLEAIGEHVRLRVLVDIVAGASAGGINGIFLAQAISTGQSLAPLADLWLEKADADELLDPAAVPKSRWSKFYARPLLWMARGQTDPLDEIVEKGAREELRTKVSRFIRSRWFEPPFSGEHFSELLMGAFEAMGETKAAEPLLPPGQPLDLFVTVTDYHGYPERLRLHSPEEVMEVEHRKLITFRDSSERGAERRLADIPSLTFAARATASFPGAFPPFQPSEIDRVLAKDGKPWPERAAFLSRVFPHRASAGLDPANAVLLDGSILNNAPFAPAIAALRQRPAHREIDRRFVYIDPKPGIRSIGTRIDASKPPGFFSTILRSLSDIPREQPIRDDLDHLAGLSSRVRRLSHVIEGIRATVDEAIEESIGRRQLRTKVMPARLQQWRAQANADAVLRAGFTYPAYAHLKLSQIVEEMARLFADLGGHERDAAERVRNEIWRYVRQSGMDRVTKTTRPKDADADLFVQFLRRYDLGFRVRRLRFIVRRVNEWGDAGSPQDVQKVEALKIALYDLLAPYLDRRRLAFYGPWVRDPAALAHEDTVPVIEAYGEALGLTDFDALGDARLAAIITDCPSAELRAQLLKAYLGFPFYDIATFPLLQGEGLDEFDEIKVDRISPDDARSIREGGALATLKGIKFNSFGAFFSRAYRENDYLWGRLHGVDRVIDIVVSALPEGKRLDAGFVSGIKKRAFHAILDAEEARLSAIPDLIAELRKEIG</sequence>
<evidence type="ECO:0000256" key="3">
    <source>
        <dbReference type="SAM" id="Phobius"/>
    </source>
</evidence>
<comment type="caution">
    <text evidence="5">The sequence shown here is derived from an EMBL/GenBank/DDBJ whole genome shotgun (WGS) entry which is preliminary data.</text>
</comment>
<keyword evidence="1 2" id="KW-0443">Lipid metabolism</keyword>
<dbReference type="Gene3D" id="3.40.1090.10">
    <property type="entry name" value="Cytosolic phospholipase A2 catalytic domain"/>
    <property type="match status" value="1"/>
</dbReference>
<keyword evidence="2" id="KW-0378">Hydrolase</keyword>
<dbReference type="Pfam" id="PF11856">
    <property type="entry name" value="DUF3376"/>
    <property type="match status" value="1"/>
</dbReference>
<evidence type="ECO:0000256" key="2">
    <source>
        <dbReference type="PROSITE-ProRule" id="PRU01161"/>
    </source>
</evidence>
<dbReference type="InterPro" id="IPR016035">
    <property type="entry name" value="Acyl_Trfase/lysoPLipase"/>
</dbReference>
<dbReference type="PROSITE" id="PS51635">
    <property type="entry name" value="PNPLA"/>
    <property type="match status" value="1"/>
</dbReference>
<feature type="domain" description="PNPLA" evidence="4">
    <location>
        <begin position="14"/>
        <end position="336"/>
    </location>
</feature>
<dbReference type="NCBIfam" id="TIGR03607">
    <property type="entry name" value="patatin-like protein"/>
    <property type="match status" value="1"/>
</dbReference>
<dbReference type="AlphaFoldDB" id="A0A7W7B0I8"/>
<evidence type="ECO:0000259" key="4">
    <source>
        <dbReference type="PROSITE" id="PS51635"/>
    </source>
</evidence>
<organism evidence="5 6">
    <name type="scientific">Sphingosinicella soli</name>
    <dbReference type="NCBI Taxonomy" id="333708"/>
    <lineage>
        <taxon>Bacteria</taxon>
        <taxon>Pseudomonadati</taxon>
        <taxon>Pseudomonadota</taxon>
        <taxon>Alphaproteobacteria</taxon>
        <taxon>Sphingomonadales</taxon>
        <taxon>Sphingosinicellaceae</taxon>
        <taxon>Sphingosinicella</taxon>
    </lineage>
</organism>
<gene>
    <name evidence="5" type="ORF">GGQ98_001402</name>
</gene>